<organism evidence="5 6">
    <name type="scientific">Pontiella sulfatireligans</name>
    <dbReference type="NCBI Taxonomy" id="2750658"/>
    <lineage>
        <taxon>Bacteria</taxon>
        <taxon>Pseudomonadati</taxon>
        <taxon>Kiritimatiellota</taxon>
        <taxon>Kiritimatiellia</taxon>
        <taxon>Kiritimatiellales</taxon>
        <taxon>Pontiellaceae</taxon>
        <taxon>Pontiella</taxon>
    </lineage>
</organism>
<keyword evidence="2" id="KW-0964">Secreted</keyword>
<evidence type="ECO:0000313" key="6">
    <source>
        <dbReference type="Proteomes" id="UP000346198"/>
    </source>
</evidence>
<reference evidence="5 6" key="1">
    <citation type="submission" date="2019-04" db="EMBL/GenBank/DDBJ databases">
        <authorList>
            <person name="Van Vliet M D."/>
        </authorList>
    </citation>
    <scope>NUCLEOTIDE SEQUENCE [LARGE SCALE GENOMIC DNA]</scope>
    <source>
        <strain evidence="5 6">F21</strain>
    </source>
</reference>
<dbReference type="Gene3D" id="3.20.20.80">
    <property type="entry name" value="Glycosidases"/>
    <property type="match status" value="1"/>
</dbReference>
<evidence type="ECO:0000259" key="4">
    <source>
        <dbReference type="Pfam" id="PF24517"/>
    </source>
</evidence>
<dbReference type="InterPro" id="IPR017853">
    <property type="entry name" value="GH"/>
</dbReference>
<dbReference type="Proteomes" id="UP000346198">
    <property type="component" value="Unassembled WGS sequence"/>
</dbReference>
<evidence type="ECO:0000256" key="3">
    <source>
        <dbReference type="ARBA" id="ARBA00022729"/>
    </source>
</evidence>
<comment type="subcellular location">
    <subcellularLocation>
        <location evidence="1">Secreted</location>
    </subcellularLocation>
</comment>
<feature type="domain" description="Carbohydrate-binding module family 96" evidence="4">
    <location>
        <begin position="878"/>
        <end position="1022"/>
    </location>
</feature>
<proteinExistence type="predicted"/>
<keyword evidence="3" id="KW-0732">Signal</keyword>
<dbReference type="InterPro" id="IPR013320">
    <property type="entry name" value="ConA-like_dom_sf"/>
</dbReference>
<dbReference type="SUPFAM" id="SSF49899">
    <property type="entry name" value="Concanavalin A-like lectins/glucanases"/>
    <property type="match status" value="1"/>
</dbReference>
<dbReference type="Gene3D" id="2.60.120.200">
    <property type="match status" value="1"/>
</dbReference>
<dbReference type="GO" id="GO:0005576">
    <property type="term" value="C:extracellular region"/>
    <property type="evidence" value="ECO:0007669"/>
    <property type="project" value="UniProtKB-SubCell"/>
</dbReference>
<dbReference type="InterPro" id="IPR055372">
    <property type="entry name" value="CBM96"/>
</dbReference>
<dbReference type="SUPFAM" id="SSF51445">
    <property type="entry name" value="(Trans)glycosidases"/>
    <property type="match status" value="1"/>
</dbReference>
<dbReference type="EMBL" id="CAAHFH010000001">
    <property type="protein sequence ID" value="VGO18029.1"/>
    <property type="molecule type" value="Genomic_DNA"/>
</dbReference>
<evidence type="ECO:0000256" key="2">
    <source>
        <dbReference type="ARBA" id="ARBA00022525"/>
    </source>
</evidence>
<name>A0A6C2UDR2_9BACT</name>
<protein>
    <recommendedName>
        <fullName evidence="4">Carbohydrate-binding module family 96 domain-containing protein</fullName>
    </recommendedName>
</protein>
<sequence>MAAPVITVYDRSRTDVSAQELIDSDNLKIVAVSAATNITDYSFKHLVQETLPTPTEWAAAPPEVFYEDLHFFRKPTHQWVRLSVTDALGSNTVKVCGLAGGILTGAPDEPILPRDYVDGMGLGFIAEGDGPDSFEVQENHMVDMKKAGFHHMRLHMGDSDSRGYVRDPDYFDRFDRLASTLLRHGLFLHIGHRSENPEIDDDYDANSGSWTSAEFDTYYAAHHDFHLDWWTQVAAHCRFYSHRLAYHTFLETKGGTAFTSSGARLGSLYDEMTRQIRLIDPARMLIYAPPVRNDITKFDDLGAPYADHDANDGVDTATGTYFFTDHHSGFAGGADWLTDADRAAIDDNLQRVVDFTASRNIPVMLSAISASNAHLNNNEYRAQRALYVQHVVDRLWQVPTHKISMTWLTFTGYYDTSNNRWTTENILFTEQMNGDGVIHPDDTDGDLISNADELTLYHTDPADVDSDGDNVLDTYECDPLYPYMNPNDPSDGDPLGNLEINADYDGDGMPNAWEFHHIFDARDINRGVPSRIDTPLKPADPADAMIDATDGDDIPNLWEYVLDFTPHYNKSVGKNPDDTYDHDNDGVSTEDEIAAGTWARSNFDRDLDGQLNGADPIPYVSDQNHVVFYNFSEPYSAFPADESTQGAGNDGTCVGGAAQVLNSETLLNSLWLDGVDDAVVIPATDLGAASNATAHLFFKPATLAGKQVLFHAGSSEAGMSIYLNATDLYAAVWEGAASSVMRINTVALETNRWYSTGVVFDGDRGTLKAALFGDNMSNPRLNLRTGETSVGLIRTGAVTASLGGAVGGAYTANSEGAPLSWENGNHFEGELDHVALYNRALNESEISLLARTDLVQPIVRPYVNPDADGDGFLSLSLDIAADTFVQRNKPTENYGSGTKLTMREFANTFARIPLLKFDLSNMSSERIYSARLHIYNLTETNSIQAFATGNAWEEDSVTWDTMPAKGALLATASSAIENWIEFDLSDYIASNGVFSILLNETGNNVGNLASRENTEAPYLSIMTTGFDSDQDGITDDWETEHHGSLAVLGRHTDLDQDGVSDSLEFISGTDPDDPASLLRLEAMASVPAFELNWPTVTNRRYAVWGRTNLTEGSWAPASPLLTGSGTNEHWSAEPANPSEFYQIRVRLP</sequence>
<keyword evidence="6" id="KW-1185">Reference proteome</keyword>
<evidence type="ECO:0000313" key="5">
    <source>
        <dbReference type="EMBL" id="VGO18029.1"/>
    </source>
</evidence>
<dbReference type="Pfam" id="PF24517">
    <property type="entry name" value="CBM96"/>
    <property type="match status" value="1"/>
</dbReference>
<accession>A0A6C2UDR2</accession>
<evidence type="ECO:0000256" key="1">
    <source>
        <dbReference type="ARBA" id="ARBA00004613"/>
    </source>
</evidence>
<gene>
    <name evidence="5" type="ORF">SCARR_00079</name>
</gene>
<dbReference type="AlphaFoldDB" id="A0A6C2UDR2"/>
<dbReference type="NCBIfam" id="NF033679">
    <property type="entry name" value="DNRLRE_dom"/>
    <property type="match status" value="1"/>
</dbReference>